<evidence type="ECO:0000313" key="7">
    <source>
        <dbReference type="WBParaSite" id="PDA_v2.g8828.t1"/>
    </source>
</evidence>
<keyword evidence="5" id="KW-0539">Nucleus</keyword>
<dbReference type="GO" id="GO:0016592">
    <property type="term" value="C:mediator complex"/>
    <property type="evidence" value="ECO:0007669"/>
    <property type="project" value="InterPro"/>
</dbReference>
<dbReference type="PANTHER" id="PTHR13114">
    <property type="entry name" value="MEDIATOR OF RNA POLYMERASE II TRANSCRIPTION SUBUNIT 17"/>
    <property type="match status" value="1"/>
</dbReference>
<comment type="subcellular location">
    <subcellularLocation>
        <location evidence="1">Nucleus</location>
    </subcellularLocation>
</comment>
<dbReference type="PANTHER" id="PTHR13114:SF7">
    <property type="entry name" value="MEDIATOR OF RNA POLYMERASE II TRANSCRIPTION SUBUNIT 17"/>
    <property type="match status" value="1"/>
</dbReference>
<dbReference type="WBParaSite" id="PDA_v2.g8828.t1">
    <property type="protein sequence ID" value="PDA_v2.g8828.t1"/>
    <property type="gene ID" value="PDA_v2.g8828"/>
</dbReference>
<evidence type="ECO:0000256" key="5">
    <source>
        <dbReference type="ARBA" id="ARBA00023242"/>
    </source>
</evidence>
<dbReference type="InterPro" id="IPR019313">
    <property type="entry name" value="Mediator_Med17"/>
</dbReference>
<evidence type="ECO:0000256" key="1">
    <source>
        <dbReference type="ARBA" id="ARBA00004123"/>
    </source>
</evidence>
<sequence>MDRMEYSPGDSTNGVKLNLGPIIENRIIEYQYDGTEKHARDYDLDEITADLACRIDWRTILGPDDTIEPLYNLRNLEINNRHDDDRKTAAQKEREHNEKIADAFPPEAGPWASVAKSLHESLESANNLLDVLRVIKDGNGLVMATVAAQPEDPPGLVNQSKAFTWNANRKALTEAKKVFDNYLENHKENSEIELFFKELKEIRKSYLVRKMGDHLIGDLGYRVYGSKWIPSETFDIYRVEENRRSGGLRFNNRRIPTMMEVDVPKHLAVRTSICVTVVFDNEGNDLLQKNVIEIRKPTANGSATALEVNDEIVPQKGDKKHDDLELEELESYGEKPNLSRMAYWKNALRWARDTLVYRDLFNQLTRECASLIGRSCSIRDDIIIISLFDDVMLKIEKSDSPFVDGELSVECDTYLMSMLKFCFYEEVNKSPYRSSYFVSLPNSTATDISELQGPYSMTLEDIIARDQPPKMLVERMISVTSHYCLVRCALDILTKQQTTHTDPTTTWKWQRCTITNSTLQVSLSCRGYEYIPKNSFHLRITEENIELIAKDGHVIDCRRDVKMVMENLLYQSALFWISATNLVANRAGFHLLQSHMNEFDINYKPAPTILLLNTCSTRMIFIQFFINGSPPMISTREILDFDPLGNQTEAEMDRRQFTELKYDRIPGSTFLKKIDNVFAVLRH</sequence>
<reference evidence="7" key="1">
    <citation type="submission" date="2022-11" db="UniProtKB">
        <authorList>
            <consortium name="WormBaseParasite"/>
        </authorList>
    </citation>
    <scope>IDENTIFICATION</scope>
</reference>
<accession>A0A914R2R4</accession>
<organism evidence="6 7">
    <name type="scientific">Panagrolaimus davidi</name>
    <dbReference type="NCBI Taxonomy" id="227884"/>
    <lineage>
        <taxon>Eukaryota</taxon>
        <taxon>Metazoa</taxon>
        <taxon>Ecdysozoa</taxon>
        <taxon>Nematoda</taxon>
        <taxon>Chromadorea</taxon>
        <taxon>Rhabditida</taxon>
        <taxon>Tylenchina</taxon>
        <taxon>Panagrolaimomorpha</taxon>
        <taxon>Panagrolaimoidea</taxon>
        <taxon>Panagrolaimidae</taxon>
        <taxon>Panagrolaimus</taxon>
    </lineage>
</organism>
<dbReference type="GO" id="GO:0006357">
    <property type="term" value="P:regulation of transcription by RNA polymerase II"/>
    <property type="evidence" value="ECO:0007669"/>
    <property type="project" value="InterPro"/>
</dbReference>
<name>A0A914R2R4_9BILA</name>
<evidence type="ECO:0000256" key="4">
    <source>
        <dbReference type="ARBA" id="ARBA00023163"/>
    </source>
</evidence>
<evidence type="ECO:0000256" key="2">
    <source>
        <dbReference type="ARBA" id="ARBA00005635"/>
    </source>
</evidence>
<proteinExistence type="inferred from homology"/>
<protein>
    <submittedName>
        <fullName evidence="7">Mediator of RNA polymerase II transcription subunit 17</fullName>
    </submittedName>
</protein>
<keyword evidence="4" id="KW-0804">Transcription</keyword>
<dbReference type="GO" id="GO:0070847">
    <property type="term" value="C:core mediator complex"/>
    <property type="evidence" value="ECO:0007669"/>
    <property type="project" value="TreeGrafter"/>
</dbReference>
<evidence type="ECO:0000256" key="3">
    <source>
        <dbReference type="ARBA" id="ARBA00023015"/>
    </source>
</evidence>
<keyword evidence="3" id="KW-0805">Transcription regulation</keyword>
<evidence type="ECO:0000313" key="6">
    <source>
        <dbReference type="Proteomes" id="UP000887578"/>
    </source>
</evidence>
<keyword evidence="6" id="KW-1185">Reference proteome</keyword>
<dbReference type="Proteomes" id="UP000887578">
    <property type="component" value="Unplaced"/>
</dbReference>
<dbReference type="GO" id="GO:0003712">
    <property type="term" value="F:transcription coregulator activity"/>
    <property type="evidence" value="ECO:0007669"/>
    <property type="project" value="InterPro"/>
</dbReference>
<dbReference type="AlphaFoldDB" id="A0A914R2R4"/>
<comment type="similarity">
    <text evidence="2">Belongs to the Mediator complex subunit 17 family.</text>
</comment>